<feature type="domain" description="ABC transmembrane type-1" evidence="8">
    <location>
        <begin position="83"/>
        <end position="276"/>
    </location>
</feature>
<dbReference type="EMBL" id="JAGIOD010000001">
    <property type="protein sequence ID" value="MBP2380241.1"/>
    <property type="molecule type" value="Genomic_DNA"/>
</dbReference>
<keyword evidence="10" id="KW-1185">Reference proteome</keyword>
<feature type="transmembrane region" description="Helical" evidence="7">
    <location>
        <begin position="204"/>
        <end position="230"/>
    </location>
</feature>
<sequence length="291" mass="31399">MPRSRASTSDRQAGSSDRRAGPYALLGVLFALIFTVPLLWSILRAFQPHEVILGTPGWSEMSDLTWENFSFFLSSQGTMLRPVLNSIVVSLSTAALTALVATLAGYGFSKFAFRGSRVAFSLILLTMMVPFQAILTPLYLLMNSVGLTDSLVGLVLFSTNFALPFGIFLMKNTFDTVPQALEDSAIIDGAGTGRMLVDVLRPMILPGIASSALYAFLTSWTEFLGALTFLTSEKYFTLPVALLNIQVGTYGEVDFGQLVAGSVIAMIPCVVLYVSLQRFYVRGLAAGAVKG</sequence>
<keyword evidence="4 7" id="KW-0812">Transmembrane</keyword>
<keyword evidence="2 7" id="KW-0813">Transport</keyword>
<comment type="subcellular location">
    <subcellularLocation>
        <location evidence="1 7">Cell membrane</location>
        <topology evidence="1 7">Multi-pass membrane protein</topology>
    </subcellularLocation>
</comment>
<keyword evidence="3" id="KW-1003">Cell membrane</keyword>
<dbReference type="RefSeq" id="WP_209897970.1">
    <property type="nucleotide sequence ID" value="NZ_BAAAJW010000006.1"/>
</dbReference>
<keyword evidence="5 7" id="KW-1133">Transmembrane helix</keyword>
<comment type="similarity">
    <text evidence="7">Belongs to the binding-protein-dependent transport system permease family.</text>
</comment>
<dbReference type="Proteomes" id="UP001519290">
    <property type="component" value="Unassembled WGS sequence"/>
</dbReference>
<dbReference type="CDD" id="cd06261">
    <property type="entry name" value="TM_PBP2"/>
    <property type="match status" value="1"/>
</dbReference>
<reference evidence="9 10" key="1">
    <citation type="submission" date="2021-03" db="EMBL/GenBank/DDBJ databases">
        <title>Sequencing the genomes of 1000 actinobacteria strains.</title>
        <authorList>
            <person name="Klenk H.-P."/>
        </authorList>
    </citation>
    <scope>NUCLEOTIDE SEQUENCE [LARGE SCALE GENOMIC DNA]</scope>
    <source>
        <strain evidence="9 10">DSM 14566</strain>
    </source>
</reference>
<gene>
    <name evidence="9" type="ORF">JOF43_000198</name>
</gene>
<comment type="caution">
    <text evidence="9">The sequence shown here is derived from an EMBL/GenBank/DDBJ whole genome shotgun (WGS) entry which is preliminary data.</text>
</comment>
<dbReference type="Pfam" id="PF00528">
    <property type="entry name" value="BPD_transp_1"/>
    <property type="match status" value="1"/>
</dbReference>
<feature type="transmembrane region" description="Helical" evidence="7">
    <location>
        <begin position="255"/>
        <end position="276"/>
    </location>
</feature>
<dbReference type="PANTHER" id="PTHR43744:SF8">
    <property type="entry name" value="SN-GLYCEROL-3-PHOSPHATE TRANSPORT SYSTEM PERMEASE PROTEIN UGPE"/>
    <property type="match status" value="1"/>
</dbReference>
<feature type="transmembrane region" description="Helical" evidence="7">
    <location>
        <begin position="21"/>
        <end position="43"/>
    </location>
</feature>
<accession>A0ABS4WVL3</accession>
<dbReference type="PROSITE" id="PS50928">
    <property type="entry name" value="ABC_TM1"/>
    <property type="match status" value="1"/>
</dbReference>
<feature type="transmembrane region" description="Helical" evidence="7">
    <location>
        <begin position="151"/>
        <end position="170"/>
    </location>
</feature>
<evidence type="ECO:0000256" key="5">
    <source>
        <dbReference type="ARBA" id="ARBA00022989"/>
    </source>
</evidence>
<feature type="transmembrane region" description="Helical" evidence="7">
    <location>
        <begin position="83"/>
        <end position="106"/>
    </location>
</feature>
<evidence type="ECO:0000256" key="2">
    <source>
        <dbReference type="ARBA" id="ARBA00022448"/>
    </source>
</evidence>
<keyword evidence="6 7" id="KW-0472">Membrane</keyword>
<dbReference type="PANTHER" id="PTHR43744">
    <property type="entry name" value="ABC TRANSPORTER PERMEASE PROTEIN MG189-RELATED-RELATED"/>
    <property type="match status" value="1"/>
</dbReference>
<dbReference type="InterPro" id="IPR000515">
    <property type="entry name" value="MetI-like"/>
</dbReference>
<evidence type="ECO:0000256" key="3">
    <source>
        <dbReference type="ARBA" id="ARBA00022475"/>
    </source>
</evidence>
<evidence type="ECO:0000313" key="9">
    <source>
        <dbReference type="EMBL" id="MBP2380241.1"/>
    </source>
</evidence>
<protein>
    <submittedName>
        <fullName evidence="9">Multiple sugar transport system permease protein</fullName>
    </submittedName>
</protein>
<name>A0ABS4WVL3_9MICO</name>
<dbReference type="Gene3D" id="1.10.3720.10">
    <property type="entry name" value="MetI-like"/>
    <property type="match status" value="1"/>
</dbReference>
<evidence type="ECO:0000313" key="10">
    <source>
        <dbReference type="Proteomes" id="UP001519290"/>
    </source>
</evidence>
<evidence type="ECO:0000256" key="6">
    <source>
        <dbReference type="ARBA" id="ARBA00023136"/>
    </source>
</evidence>
<evidence type="ECO:0000256" key="7">
    <source>
        <dbReference type="RuleBase" id="RU363032"/>
    </source>
</evidence>
<evidence type="ECO:0000256" key="4">
    <source>
        <dbReference type="ARBA" id="ARBA00022692"/>
    </source>
</evidence>
<keyword evidence="9" id="KW-0762">Sugar transport</keyword>
<evidence type="ECO:0000259" key="8">
    <source>
        <dbReference type="PROSITE" id="PS50928"/>
    </source>
</evidence>
<evidence type="ECO:0000256" key="1">
    <source>
        <dbReference type="ARBA" id="ARBA00004651"/>
    </source>
</evidence>
<dbReference type="InterPro" id="IPR035906">
    <property type="entry name" value="MetI-like_sf"/>
</dbReference>
<feature type="transmembrane region" description="Helical" evidence="7">
    <location>
        <begin position="118"/>
        <end position="139"/>
    </location>
</feature>
<organism evidence="9 10">
    <name type="scientific">Brachybacterium sacelli</name>
    <dbReference type="NCBI Taxonomy" id="173364"/>
    <lineage>
        <taxon>Bacteria</taxon>
        <taxon>Bacillati</taxon>
        <taxon>Actinomycetota</taxon>
        <taxon>Actinomycetes</taxon>
        <taxon>Micrococcales</taxon>
        <taxon>Dermabacteraceae</taxon>
        <taxon>Brachybacterium</taxon>
    </lineage>
</organism>
<dbReference type="SUPFAM" id="SSF161098">
    <property type="entry name" value="MetI-like"/>
    <property type="match status" value="1"/>
</dbReference>
<proteinExistence type="inferred from homology"/>